<evidence type="ECO:0000313" key="2">
    <source>
        <dbReference type="Proteomes" id="UP000576225"/>
    </source>
</evidence>
<reference evidence="1 2" key="1">
    <citation type="submission" date="2020-04" db="EMBL/GenBank/DDBJ databases">
        <authorList>
            <person name="Hitch T.C.A."/>
            <person name="Wylensek D."/>
            <person name="Clavel T."/>
        </authorList>
    </citation>
    <scope>NUCLEOTIDE SEQUENCE [LARGE SCALE GENOMIC DNA]</scope>
    <source>
        <strain evidence="1 2">COR2-253-APC-1A</strain>
    </source>
</reference>
<protein>
    <submittedName>
        <fullName evidence="1">Uncharacterized protein</fullName>
    </submittedName>
</protein>
<sequence length="82" mass="9567">MEPSDELKEKARLVIESRKNRMQCTDKITENLVEKLIPFGVMRTDSGNATFSEEFLLMNVTQALNRIMPEFQITLSIRKYDI</sequence>
<dbReference type="RefSeq" id="WP_168962085.1">
    <property type="nucleotide sequence ID" value="NZ_JABAEW010000009.1"/>
</dbReference>
<dbReference type="AlphaFoldDB" id="A0A848AZD9"/>
<dbReference type="EMBL" id="JABAEW010000009">
    <property type="protein sequence ID" value="NMD86292.1"/>
    <property type="molecule type" value="Genomic_DNA"/>
</dbReference>
<organism evidence="1 2">
    <name type="scientific">Victivallis vadensis</name>
    <dbReference type="NCBI Taxonomy" id="172901"/>
    <lineage>
        <taxon>Bacteria</taxon>
        <taxon>Pseudomonadati</taxon>
        <taxon>Lentisphaerota</taxon>
        <taxon>Lentisphaeria</taxon>
        <taxon>Victivallales</taxon>
        <taxon>Victivallaceae</taxon>
        <taxon>Victivallis</taxon>
    </lineage>
</organism>
<dbReference type="Proteomes" id="UP000576225">
    <property type="component" value="Unassembled WGS sequence"/>
</dbReference>
<name>A0A848AZD9_9BACT</name>
<accession>A0A848AZD9</accession>
<proteinExistence type="predicted"/>
<comment type="caution">
    <text evidence="1">The sequence shown here is derived from an EMBL/GenBank/DDBJ whole genome shotgun (WGS) entry which is preliminary data.</text>
</comment>
<gene>
    <name evidence="1" type="ORF">HF882_06805</name>
</gene>
<evidence type="ECO:0000313" key="1">
    <source>
        <dbReference type="EMBL" id="NMD86292.1"/>
    </source>
</evidence>